<proteinExistence type="predicted"/>
<gene>
    <name evidence="1" type="ORF">MENTE1834_LOCUS42009</name>
</gene>
<evidence type="ECO:0000313" key="2">
    <source>
        <dbReference type="Proteomes" id="UP001497535"/>
    </source>
</evidence>
<evidence type="ECO:0000313" key="1">
    <source>
        <dbReference type="EMBL" id="CAK5100217.1"/>
    </source>
</evidence>
<keyword evidence="2" id="KW-1185">Reference proteome</keyword>
<name>A0ACB1AQZ6_MELEN</name>
<comment type="caution">
    <text evidence="1">The sequence shown here is derived from an EMBL/GenBank/DDBJ whole genome shotgun (WGS) entry which is preliminary data.</text>
</comment>
<organism evidence="1 2">
    <name type="scientific">Meloidogyne enterolobii</name>
    <name type="common">Root-knot nematode worm</name>
    <name type="synonym">Meloidogyne mayaguensis</name>
    <dbReference type="NCBI Taxonomy" id="390850"/>
    <lineage>
        <taxon>Eukaryota</taxon>
        <taxon>Metazoa</taxon>
        <taxon>Ecdysozoa</taxon>
        <taxon>Nematoda</taxon>
        <taxon>Chromadorea</taxon>
        <taxon>Rhabditida</taxon>
        <taxon>Tylenchina</taxon>
        <taxon>Tylenchomorpha</taxon>
        <taxon>Tylenchoidea</taxon>
        <taxon>Meloidogynidae</taxon>
        <taxon>Meloidogyninae</taxon>
        <taxon>Meloidogyne</taxon>
    </lineage>
</organism>
<accession>A0ACB1AQZ6</accession>
<dbReference type="EMBL" id="CAVMJV010000107">
    <property type="protein sequence ID" value="CAK5100217.1"/>
    <property type="molecule type" value="Genomic_DNA"/>
</dbReference>
<dbReference type="Proteomes" id="UP001497535">
    <property type="component" value="Unassembled WGS sequence"/>
</dbReference>
<reference evidence="1" key="1">
    <citation type="submission" date="2023-11" db="EMBL/GenBank/DDBJ databases">
        <authorList>
            <person name="Poullet M."/>
        </authorList>
    </citation>
    <scope>NUCLEOTIDE SEQUENCE</scope>
    <source>
        <strain evidence="1">E1834</strain>
    </source>
</reference>
<protein>
    <submittedName>
        <fullName evidence="1">Uncharacterized protein</fullName>
    </submittedName>
</protein>
<sequence>MSSDIVSTFVKKFKKCGKKIFETQTNEESQGNLENNNIVHEGDRKDEGATIKGLPEYMKRMLIIAGFAGNDQYMEDTTNRIINYIFDEKFEELLSLVVIHYGNDFVKLVQFLEEKMKYYKDEGKILQSEFSKTSLEDVGIYTQITDEMGGKLKELRKKKEEITEELETKMRTEEEEDLRNKLKKLEEDENKLKIKFNDLQMKNRLKSDIREYNGNFKIRKRKLGNNEVAIMKLQNEQENLSTEMKLIENELKKLKNEEIKVTEEEQLKDIELKISEKEKALTEKDEKINEINSKISALQNGYGNKTINFH</sequence>